<dbReference type="InterPro" id="IPR036188">
    <property type="entry name" value="FAD/NAD-bd_sf"/>
</dbReference>
<dbReference type="PANTHER" id="PTHR13789">
    <property type="entry name" value="MONOOXYGENASE"/>
    <property type="match status" value="1"/>
</dbReference>
<dbReference type="SUPFAM" id="SSF51905">
    <property type="entry name" value="FAD/NAD(P)-binding domain"/>
    <property type="match status" value="1"/>
</dbReference>
<sequence>MAQSLSAVSIAPSWVSAPLASLAGPSAAGARAKLVAQSARSSAQGLPSLLPAREGRNRHRLGLVALSLGLAAARLQKRKRYSRSSRAATRLNAGPRVAVIGAGPAGLAAALALRKEAGLQDVTVFERSAELRPGIGGGVQLHSGAALLDELGVDLAGRKNPLKGIRSRAIDGSPLLELDLPALAEKFRPFTNSIMLKDGSLASCTIMRDALLQAMAEALPEGTIRLGCPLKDIRLVQDGNAVECQFGDSAPEQFDLVVAADGIGSLARQTVTEEEVAAPAYTGLRIQYGVREAGGRPAGSEQEAHQWFGDGTYALTASYGGIGGKRFEMLAVVFRDESPAAENANWNPVEVRESCLDRLRKSGHVQEVLDVAEGCSRFF</sequence>
<dbReference type="AlphaFoldDB" id="A0A813I2W6"/>
<proteinExistence type="predicted"/>
<feature type="domain" description="FAD-binding" evidence="3">
    <location>
        <begin position="97"/>
        <end position="274"/>
    </location>
</feature>
<accession>A0A813I2W6</accession>
<reference evidence="4" key="1">
    <citation type="submission" date="2021-02" db="EMBL/GenBank/DDBJ databases">
        <authorList>
            <person name="Dougan E. K."/>
            <person name="Rhodes N."/>
            <person name="Thang M."/>
            <person name="Chan C."/>
        </authorList>
    </citation>
    <scope>NUCLEOTIDE SEQUENCE</scope>
</reference>
<dbReference type="Pfam" id="PF01494">
    <property type="entry name" value="FAD_binding_3"/>
    <property type="match status" value="1"/>
</dbReference>
<dbReference type="GO" id="GO:0071949">
    <property type="term" value="F:FAD binding"/>
    <property type="evidence" value="ECO:0007669"/>
    <property type="project" value="InterPro"/>
</dbReference>
<dbReference type="Gene3D" id="3.50.50.60">
    <property type="entry name" value="FAD/NAD(P)-binding domain"/>
    <property type="match status" value="1"/>
</dbReference>
<dbReference type="InterPro" id="IPR002938">
    <property type="entry name" value="FAD-bd"/>
</dbReference>
<comment type="caution">
    <text evidence="4">The sequence shown here is derived from an EMBL/GenBank/DDBJ whole genome shotgun (WGS) entry which is preliminary data.</text>
</comment>
<dbReference type="GO" id="GO:0004497">
    <property type="term" value="F:monooxygenase activity"/>
    <property type="evidence" value="ECO:0007669"/>
    <property type="project" value="UniProtKB-KW"/>
</dbReference>
<protein>
    <recommendedName>
        <fullName evidence="3">FAD-binding domain-containing protein</fullName>
    </recommendedName>
</protein>
<dbReference type="EMBL" id="CAJNNW010002580">
    <property type="protein sequence ID" value="CAE8644440.1"/>
    <property type="molecule type" value="Genomic_DNA"/>
</dbReference>
<evidence type="ECO:0000313" key="5">
    <source>
        <dbReference type="Proteomes" id="UP000626109"/>
    </source>
</evidence>
<evidence type="ECO:0000313" key="4">
    <source>
        <dbReference type="EMBL" id="CAE8644440.1"/>
    </source>
</evidence>
<organism evidence="4 5">
    <name type="scientific">Polarella glacialis</name>
    <name type="common">Dinoflagellate</name>
    <dbReference type="NCBI Taxonomy" id="89957"/>
    <lineage>
        <taxon>Eukaryota</taxon>
        <taxon>Sar</taxon>
        <taxon>Alveolata</taxon>
        <taxon>Dinophyceae</taxon>
        <taxon>Suessiales</taxon>
        <taxon>Suessiaceae</taxon>
        <taxon>Polarella</taxon>
    </lineage>
</organism>
<evidence type="ECO:0000256" key="1">
    <source>
        <dbReference type="ARBA" id="ARBA00023002"/>
    </source>
</evidence>
<evidence type="ECO:0000256" key="2">
    <source>
        <dbReference type="ARBA" id="ARBA00023033"/>
    </source>
</evidence>
<dbReference type="InterPro" id="IPR050493">
    <property type="entry name" value="FAD-dep_Monooxygenase_BioMet"/>
</dbReference>
<feature type="non-terminal residue" evidence="4">
    <location>
        <position position="379"/>
    </location>
</feature>
<gene>
    <name evidence="4" type="ORF">PGLA2088_LOCUS3055</name>
</gene>
<name>A0A813I2W6_POLGL</name>
<evidence type="ECO:0000259" key="3">
    <source>
        <dbReference type="Pfam" id="PF01494"/>
    </source>
</evidence>
<keyword evidence="1" id="KW-0560">Oxidoreductase</keyword>
<dbReference type="PRINTS" id="PR00420">
    <property type="entry name" value="RNGMNOXGNASE"/>
</dbReference>
<dbReference type="PANTHER" id="PTHR13789:SF309">
    <property type="entry name" value="PUTATIVE (AFU_ORTHOLOGUE AFUA_6G14510)-RELATED"/>
    <property type="match status" value="1"/>
</dbReference>
<keyword evidence="2" id="KW-0503">Monooxygenase</keyword>
<dbReference type="Proteomes" id="UP000626109">
    <property type="component" value="Unassembled WGS sequence"/>
</dbReference>